<reference evidence="2 3" key="1">
    <citation type="submission" date="2023-07" db="EMBL/GenBank/DDBJ databases">
        <title>Genomic Encyclopedia of Type Strains, Phase IV (KMG-IV): sequencing the most valuable type-strain genomes for metagenomic binning, comparative biology and taxonomic classification.</title>
        <authorList>
            <person name="Goeker M."/>
        </authorList>
    </citation>
    <scope>NUCLEOTIDE SEQUENCE [LARGE SCALE GENOMIC DNA]</scope>
    <source>
        <strain evidence="2 3">DSM 1112</strain>
    </source>
</reference>
<comment type="caution">
    <text evidence="2">The sequence shown here is derived from an EMBL/GenBank/DDBJ whole genome shotgun (WGS) entry which is preliminary data.</text>
</comment>
<feature type="region of interest" description="Disordered" evidence="1">
    <location>
        <begin position="29"/>
        <end position="48"/>
    </location>
</feature>
<dbReference type="EMBL" id="JAUSVF010000001">
    <property type="protein sequence ID" value="MDQ0320766.1"/>
    <property type="molecule type" value="Genomic_DNA"/>
</dbReference>
<dbReference type="Proteomes" id="UP001230207">
    <property type="component" value="Unassembled WGS sequence"/>
</dbReference>
<name>A0ABU0BSY2_9HYPH</name>
<dbReference type="RefSeq" id="WP_307230813.1">
    <property type="nucleotide sequence ID" value="NZ_JAUSVF010000001.1"/>
</dbReference>
<evidence type="ECO:0000256" key="1">
    <source>
        <dbReference type="SAM" id="MobiDB-lite"/>
    </source>
</evidence>
<gene>
    <name evidence="2" type="ORF">QO002_002904</name>
</gene>
<sequence>MTKKTKIISLPDDEYAEIPQEVIDAMFAPEEPPLNDLPDPPAPYPGSERFGDWTLSNLIPLEPGVALVNDDPEGDPHKFAQHGRYTPPKPPTE</sequence>
<organism evidence="2 3">
    <name type="scientific">Pararhizobium capsulatum DSM 1112</name>
    <dbReference type="NCBI Taxonomy" id="1121113"/>
    <lineage>
        <taxon>Bacteria</taxon>
        <taxon>Pseudomonadati</taxon>
        <taxon>Pseudomonadota</taxon>
        <taxon>Alphaproteobacteria</taxon>
        <taxon>Hyphomicrobiales</taxon>
        <taxon>Rhizobiaceae</taxon>
        <taxon>Rhizobium/Agrobacterium group</taxon>
        <taxon>Pararhizobium</taxon>
    </lineage>
</organism>
<proteinExistence type="predicted"/>
<feature type="region of interest" description="Disordered" evidence="1">
    <location>
        <begin position="66"/>
        <end position="93"/>
    </location>
</feature>
<protein>
    <submittedName>
        <fullName evidence="2">Uncharacterized protein</fullName>
    </submittedName>
</protein>
<accession>A0ABU0BSY2</accession>
<evidence type="ECO:0000313" key="3">
    <source>
        <dbReference type="Proteomes" id="UP001230207"/>
    </source>
</evidence>
<evidence type="ECO:0000313" key="2">
    <source>
        <dbReference type="EMBL" id="MDQ0320766.1"/>
    </source>
</evidence>
<keyword evidence="3" id="KW-1185">Reference proteome</keyword>